<dbReference type="EMBL" id="LSSM01001596">
    <property type="protein sequence ID" value="OMJ25693.1"/>
    <property type="molecule type" value="Genomic_DNA"/>
</dbReference>
<evidence type="ECO:0000256" key="1">
    <source>
        <dbReference type="SAM" id="MobiDB-lite"/>
    </source>
</evidence>
<dbReference type="Proteomes" id="UP000187429">
    <property type="component" value="Unassembled WGS sequence"/>
</dbReference>
<protein>
    <submittedName>
        <fullName evidence="2">Uncharacterized protein</fullName>
    </submittedName>
</protein>
<evidence type="ECO:0000313" key="2">
    <source>
        <dbReference type="EMBL" id="OMJ25693.1"/>
    </source>
</evidence>
<organism evidence="2 3">
    <name type="scientific">Smittium culicis</name>
    <dbReference type="NCBI Taxonomy" id="133412"/>
    <lineage>
        <taxon>Eukaryota</taxon>
        <taxon>Fungi</taxon>
        <taxon>Fungi incertae sedis</taxon>
        <taxon>Zoopagomycota</taxon>
        <taxon>Kickxellomycotina</taxon>
        <taxon>Harpellomycetes</taxon>
        <taxon>Harpellales</taxon>
        <taxon>Legeriomycetaceae</taxon>
        <taxon>Smittium</taxon>
    </lineage>
</organism>
<feature type="region of interest" description="Disordered" evidence="1">
    <location>
        <begin position="69"/>
        <end position="94"/>
    </location>
</feature>
<keyword evidence="3" id="KW-1185">Reference proteome</keyword>
<proteinExistence type="predicted"/>
<reference evidence="3" key="1">
    <citation type="submission" date="2017-01" db="EMBL/GenBank/DDBJ databases">
        <authorList>
            <person name="Wang Y."/>
            <person name="White M."/>
            <person name="Kvist S."/>
            <person name="Moncalvo J.-M."/>
        </authorList>
    </citation>
    <scope>NUCLEOTIDE SEQUENCE [LARGE SCALE GENOMIC DNA]</scope>
    <source>
        <strain evidence="3">ID-206-W2</strain>
    </source>
</reference>
<dbReference type="AlphaFoldDB" id="A0A1R1YFM7"/>
<accession>A0A1R1YFM7</accession>
<evidence type="ECO:0000313" key="3">
    <source>
        <dbReference type="Proteomes" id="UP000187429"/>
    </source>
</evidence>
<name>A0A1R1YFM7_9FUNG</name>
<comment type="caution">
    <text evidence="2">The sequence shown here is derived from an EMBL/GenBank/DDBJ whole genome shotgun (WGS) entry which is preliminary data.</text>
</comment>
<sequence>MVTLPQNSYSIPNDVCPNIPQSRRCAKQTNCANGMGNFKVKTQKNNFEDSTYYCKSDTLEQPIMFSTMKSDSASTTEDLQRETNSNTDSADVVI</sequence>
<gene>
    <name evidence="2" type="ORF">AYI69_g4206</name>
</gene>